<dbReference type="PROSITE" id="PS00211">
    <property type="entry name" value="ABC_TRANSPORTER_1"/>
    <property type="match status" value="2"/>
</dbReference>
<keyword evidence="7" id="KW-0472">Membrane</keyword>
<comment type="similarity">
    <text evidence="2">Belongs to the ABC transporter superfamily.</text>
</comment>
<evidence type="ECO:0000256" key="3">
    <source>
        <dbReference type="ARBA" id="ARBA00022448"/>
    </source>
</evidence>
<dbReference type="SUPFAM" id="SSF52540">
    <property type="entry name" value="P-loop containing nucleoside triphosphate hydrolases"/>
    <property type="match status" value="2"/>
</dbReference>
<evidence type="ECO:0000256" key="5">
    <source>
        <dbReference type="ARBA" id="ARBA00022741"/>
    </source>
</evidence>
<feature type="domain" description="ABC transporter" evidence="8">
    <location>
        <begin position="16"/>
        <end position="268"/>
    </location>
</feature>
<keyword evidence="6 9" id="KW-0067">ATP-binding</keyword>
<feature type="domain" description="ABC transporter" evidence="8">
    <location>
        <begin position="306"/>
        <end position="546"/>
    </location>
</feature>
<dbReference type="GO" id="GO:0016887">
    <property type="term" value="F:ATP hydrolysis activity"/>
    <property type="evidence" value="ECO:0007669"/>
    <property type="project" value="InterPro"/>
</dbReference>
<comment type="caution">
    <text evidence="9">The sequence shown here is derived from an EMBL/GenBank/DDBJ whole genome shotgun (WGS) entry which is preliminary data.</text>
</comment>
<dbReference type="InterPro" id="IPR003593">
    <property type="entry name" value="AAA+_ATPase"/>
</dbReference>
<dbReference type="GO" id="GO:0005886">
    <property type="term" value="C:plasma membrane"/>
    <property type="evidence" value="ECO:0007669"/>
    <property type="project" value="UniProtKB-SubCell"/>
</dbReference>
<dbReference type="NCBIfam" id="NF008453">
    <property type="entry name" value="PRK11308.1"/>
    <property type="match status" value="2"/>
</dbReference>
<dbReference type="RefSeq" id="WP_156609379.1">
    <property type="nucleotide sequence ID" value="NZ_WPCU01000005.1"/>
</dbReference>
<evidence type="ECO:0000256" key="4">
    <source>
        <dbReference type="ARBA" id="ARBA00022475"/>
    </source>
</evidence>
<evidence type="ECO:0000256" key="7">
    <source>
        <dbReference type="ARBA" id="ARBA00023136"/>
    </source>
</evidence>
<dbReference type="FunFam" id="3.40.50.300:FF:000016">
    <property type="entry name" value="Oligopeptide ABC transporter ATP-binding component"/>
    <property type="match status" value="1"/>
</dbReference>
<dbReference type="SMART" id="SM00382">
    <property type="entry name" value="AAA"/>
    <property type="match status" value="2"/>
</dbReference>
<keyword evidence="5" id="KW-0547">Nucleotide-binding</keyword>
<dbReference type="Pfam" id="PF00005">
    <property type="entry name" value="ABC_tran"/>
    <property type="match status" value="2"/>
</dbReference>
<dbReference type="InterPro" id="IPR003439">
    <property type="entry name" value="ABC_transporter-like_ATP-bd"/>
</dbReference>
<evidence type="ECO:0000313" key="9">
    <source>
        <dbReference type="EMBL" id="MVA75866.1"/>
    </source>
</evidence>
<evidence type="ECO:0000256" key="2">
    <source>
        <dbReference type="ARBA" id="ARBA00005417"/>
    </source>
</evidence>
<gene>
    <name evidence="9" type="ORF">GC722_07490</name>
</gene>
<keyword evidence="3" id="KW-0813">Transport</keyword>
<evidence type="ECO:0000256" key="6">
    <source>
        <dbReference type="ARBA" id="ARBA00022840"/>
    </source>
</evidence>
<dbReference type="PANTHER" id="PTHR43297">
    <property type="entry name" value="OLIGOPEPTIDE TRANSPORT ATP-BINDING PROTEIN APPD"/>
    <property type="match status" value="1"/>
</dbReference>
<organism evidence="9 10">
    <name type="scientific">Auraticoccus cholistanensis</name>
    <dbReference type="NCBI Taxonomy" id="2656650"/>
    <lineage>
        <taxon>Bacteria</taxon>
        <taxon>Bacillati</taxon>
        <taxon>Actinomycetota</taxon>
        <taxon>Actinomycetes</taxon>
        <taxon>Propionibacteriales</taxon>
        <taxon>Propionibacteriaceae</taxon>
        <taxon>Auraticoccus</taxon>
    </lineage>
</organism>
<dbReference type="NCBIfam" id="NF007739">
    <property type="entry name" value="PRK10419.1"/>
    <property type="match status" value="2"/>
</dbReference>
<dbReference type="EMBL" id="WPCU01000005">
    <property type="protein sequence ID" value="MVA75866.1"/>
    <property type="molecule type" value="Genomic_DNA"/>
</dbReference>
<dbReference type="Gene3D" id="3.40.50.300">
    <property type="entry name" value="P-loop containing nucleotide triphosphate hydrolases"/>
    <property type="match status" value="2"/>
</dbReference>
<comment type="subcellular location">
    <subcellularLocation>
        <location evidence="1">Cell membrane</location>
        <topology evidence="1">Peripheral membrane protein</topology>
    </subcellularLocation>
</comment>
<dbReference type="InterPro" id="IPR027417">
    <property type="entry name" value="P-loop_NTPase"/>
</dbReference>
<accession>A0A6A9USG3</accession>
<dbReference type="Pfam" id="PF08352">
    <property type="entry name" value="oligo_HPY"/>
    <property type="match status" value="2"/>
</dbReference>
<dbReference type="GO" id="GO:0005524">
    <property type="term" value="F:ATP binding"/>
    <property type="evidence" value="ECO:0007669"/>
    <property type="project" value="UniProtKB-KW"/>
</dbReference>
<keyword evidence="4" id="KW-1003">Cell membrane</keyword>
<dbReference type="GO" id="GO:0015833">
    <property type="term" value="P:peptide transport"/>
    <property type="evidence" value="ECO:0007669"/>
    <property type="project" value="InterPro"/>
</dbReference>
<keyword evidence="10" id="KW-1185">Reference proteome</keyword>
<evidence type="ECO:0000256" key="1">
    <source>
        <dbReference type="ARBA" id="ARBA00004202"/>
    </source>
</evidence>
<dbReference type="InterPro" id="IPR013563">
    <property type="entry name" value="Oligopep_ABC_C"/>
</dbReference>
<dbReference type="PROSITE" id="PS50893">
    <property type="entry name" value="ABC_TRANSPORTER_2"/>
    <property type="match status" value="2"/>
</dbReference>
<dbReference type="InterPro" id="IPR017871">
    <property type="entry name" value="ABC_transporter-like_CS"/>
</dbReference>
<dbReference type="InterPro" id="IPR050388">
    <property type="entry name" value="ABC_Ni/Peptide_Import"/>
</dbReference>
<protein>
    <submittedName>
        <fullName evidence="9">Dipeptide ABC transporter ATP-binding protein</fullName>
    </submittedName>
</protein>
<evidence type="ECO:0000259" key="8">
    <source>
        <dbReference type="PROSITE" id="PS50893"/>
    </source>
</evidence>
<dbReference type="Proteomes" id="UP000435304">
    <property type="component" value="Unassembled WGS sequence"/>
</dbReference>
<reference evidence="9 10" key="1">
    <citation type="submission" date="2019-12" db="EMBL/GenBank/DDBJ databases">
        <title>Auraticoccus cholistani sp. nov., an actinomycete isolated from soil of Cholistan desert.</title>
        <authorList>
            <person name="Cheema M.T."/>
        </authorList>
    </citation>
    <scope>NUCLEOTIDE SEQUENCE [LARGE SCALE GENOMIC DNA]</scope>
    <source>
        <strain evidence="9 10">F435</strain>
    </source>
</reference>
<evidence type="ECO:0000313" key="10">
    <source>
        <dbReference type="Proteomes" id="UP000435304"/>
    </source>
</evidence>
<sequence>MTERGQHLVEERGPLLRVRDLRVHFAEQPRPAVDGLSLELAPGEVLALVGESGSGKSVTARSLLGLLPGTATVAGSVRWQVAGVPDREWVGATESQWRQVRGRCAAMVFQEPQTALNPVRTVGWQLAEAVRAHTRTDRRSARRRAVELLDLVGIPEPGRRVDSFPHQLSGGQKQRVVIALALAQQPAALVADEPTTALDVTVQRDILQLLADLRDRLGTAVLLITHSMGVVASLADRVQVVHDGRHVETGGVHELFDRPQQPYTRLLLSSVPRLPTTSDAGAPAPAAAVDTRAVDPREVVVEADGLDVEYPGRFGRASTPVLHDVTFAVRAGEVLGVVGESGSGKSTLTRVVLGQLPALRGEVRVGGQRLAGLSSQELRRVRRGIGVVQQDPASSLDPRLSVADCVAEPLQLHRWGGPALVRGRVAELLESVSLPRAVASRLPHELSGGQRQRVAVARALALRPSLLVADEPTSALDVTVQASVLALLARLQAEQGFACLFVSHDLAVVHQVSDRVLVLRHGRVVEQGDSGSVLTRPVTGYARELVDAVPVPDPRHRLVGR</sequence>
<proteinExistence type="inferred from homology"/>
<dbReference type="CDD" id="cd03257">
    <property type="entry name" value="ABC_NikE_OppD_transporters"/>
    <property type="match status" value="2"/>
</dbReference>
<dbReference type="PANTHER" id="PTHR43297:SF2">
    <property type="entry name" value="DIPEPTIDE TRANSPORT ATP-BINDING PROTEIN DPPD"/>
    <property type="match status" value="1"/>
</dbReference>
<dbReference type="AlphaFoldDB" id="A0A6A9USG3"/>
<name>A0A6A9USG3_9ACTN</name>